<dbReference type="RefSeq" id="WP_249473787.1">
    <property type="nucleotide sequence ID" value="NZ_JAMBEP010000001.1"/>
</dbReference>
<evidence type="ECO:0000259" key="10">
    <source>
        <dbReference type="Pfam" id="PF05193"/>
    </source>
</evidence>
<dbReference type="PANTHER" id="PTHR43690">
    <property type="entry name" value="NARDILYSIN"/>
    <property type="match status" value="1"/>
</dbReference>
<sequence length="475" mass="52749">MADVSRRENQSQMSFRIRAAWPLMVLALVGSSPGCSPATAKAGVSQDFHKVRSVGDIEEYRLQTNGLTILLARDASAPVVSFNITYRVGSRNEVTGTTGAAHLLEHLMFKGSNQHNKPDGTSLDQYLERVGAGYNASTSPDRTNYYATLGHDHLDGYIAIEADRMRHLWLREEDRSAEMAVVRNEFERGKNDPGTLLWEEVMAATYQASPYHHPTIGWRSDIEQIPIEKIRAFYDTYYWPNNATVIVVGDFETEDVLYTIGKHYGAYPRSPQPIPKIYTEEPEQSGARRVTVKRPGQLGSLMIVHKVPDARNDDHAALTVLDGILGAGKSARLYRALVDTGLALNVWSDTFGLHDSSVHILGAELAPGATHEQVERILLAEVEKIKRDGVTAAEVDRVKQQTLAKEAYRRDGTAGVAAVLSEYTAVGDWTLYRRLPSQIAKVTSADVQRMAKNWLDEDRGTTGWYVPKPNKEIGS</sequence>
<proteinExistence type="inferred from homology"/>
<evidence type="ECO:0000256" key="2">
    <source>
        <dbReference type="ARBA" id="ARBA00007261"/>
    </source>
</evidence>
<dbReference type="EMBL" id="JAMBEP010000001">
    <property type="protein sequence ID" value="MCL1634938.1"/>
    <property type="molecule type" value="Genomic_DNA"/>
</dbReference>
<evidence type="ECO:0000256" key="6">
    <source>
        <dbReference type="ARBA" id="ARBA00022833"/>
    </source>
</evidence>
<dbReference type="PANTHER" id="PTHR43690:SF17">
    <property type="entry name" value="PROTEIN YHJJ"/>
    <property type="match status" value="1"/>
</dbReference>
<keyword evidence="7" id="KW-0482">Metalloprotease</keyword>
<dbReference type="Gene3D" id="3.30.830.10">
    <property type="entry name" value="Metalloenzyme, LuxS/M16 peptidase-like"/>
    <property type="match status" value="2"/>
</dbReference>
<dbReference type="InterPro" id="IPR007863">
    <property type="entry name" value="Peptidase_M16_C"/>
</dbReference>
<evidence type="ECO:0000256" key="4">
    <source>
        <dbReference type="ARBA" id="ARBA00022723"/>
    </source>
</evidence>
<comment type="cofactor">
    <cofactor evidence="1">
        <name>Zn(2+)</name>
        <dbReference type="ChEBI" id="CHEBI:29105"/>
    </cofactor>
</comment>
<comment type="similarity">
    <text evidence="2 8">Belongs to the peptidase M16 family.</text>
</comment>
<dbReference type="Pfam" id="PF00675">
    <property type="entry name" value="Peptidase_M16"/>
    <property type="match status" value="1"/>
</dbReference>
<feature type="domain" description="Peptidase M16 N-terminal" evidence="9">
    <location>
        <begin position="69"/>
        <end position="216"/>
    </location>
</feature>
<organism evidence="11 12">
    <name type="scientific">Luteimonas galliterrae</name>
    <dbReference type="NCBI Taxonomy" id="2940486"/>
    <lineage>
        <taxon>Bacteria</taxon>
        <taxon>Pseudomonadati</taxon>
        <taxon>Pseudomonadota</taxon>
        <taxon>Gammaproteobacteria</taxon>
        <taxon>Lysobacterales</taxon>
        <taxon>Lysobacteraceae</taxon>
        <taxon>Luteimonas</taxon>
    </lineage>
</organism>
<evidence type="ECO:0000256" key="1">
    <source>
        <dbReference type="ARBA" id="ARBA00001947"/>
    </source>
</evidence>
<dbReference type="Proteomes" id="UP001431217">
    <property type="component" value="Unassembled WGS sequence"/>
</dbReference>
<evidence type="ECO:0000256" key="3">
    <source>
        <dbReference type="ARBA" id="ARBA00022670"/>
    </source>
</evidence>
<dbReference type="SUPFAM" id="SSF63411">
    <property type="entry name" value="LuxS/MPP-like metallohydrolase"/>
    <property type="match status" value="2"/>
</dbReference>
<dbReference type="InterPro" id="IPR050626">
    <property type="entry name" value="Peptidase_M16"/>
</dbReference>
<evidence type="ECO:0000256" key="7">
    <source>
        <dbReference type="ARBA" id="ARBA00023049"/>
    </source>
</evidence>
<comment type="caution">
    <text evidence="11">The sequence shown here is derived from an EMBL/GenBank/DDBJ whole genome shotgun (WGS) entry which is preliminary data.</text>
</comment>
<evidence type="ECO:0000313" key="12">
    <source>
        <dbReference type="Proteomes" id="UP001431217"/>
    </source>
</evidence>
<keyword evidence="4" id="KW-0479">Metal-binding</keyword>
<evidence type="ECO:0000256" key="8">
    <source>
        <dbReference type="RuleBase" id="RU004447"/>
    </source>
</evidence>
<dbReference type="PROSITE" id="PS00143">
    <property type="entry name" value="INSULINASE"/>
    <property type="match status" value="1"/>
</dbReference>
<feature type="domain" description="Peptidase M16 C-terminal" evidence="10">
    <location>
        <begin position="226"/>
        <end position="401"/>
    </location>
</feature>
<accession>A0ABT0MJ91</accession>
<name>A0ABT0MJ91_9GAMM</name>
<dbReference type="InterPro" id="IPR011249">
    <property type="entry name" value="Metalloenz_LuxS/M16"/>
</dbReference>
<dbReference type="Pfam" id="PF05193">
    <property type="entry name" value="Peptidase_M16_C"/>
    <property type="match status" value="1"/>
</dbReference>
<evidence type="ECO:0000259" key="9">
    <source>
        <dbReference type="Pfam" id="PF00675"/>
    </source>
</evidence>
<protein>
    <submittedName>
        <fullName evidence="11">Insulinase family protein</fullName>
    </submittedName>
</protein>
<keyword evidence="12" id="KW-1185">Reference proteome</keyword>
<keyword evidence="5" id="KW-0378">Hydrolase</keyword>
<gene>
    <name evidence="11" type="ORF">M2650_09885</name>
</gene>
<dbReference type="InterPro" id="IPR011765">
    <property type="entry name" value="Pept_M16_N"/>
</dbReference>
<keyword evidence="6" id="KW-0862">Zinc</keyword>
<evidence type="ECO:0000256" key="5">
    <source>
        <dbReference type="ARBA" id="ARBA00022801"/>
    </source>
</evidence>
<reference evidence="11 12" key="1">
    <citation type="submission" date="2022-05" db="EMBL/GenBank/DDBJ databases">
        <title>Luteimonas sp. SX5, whole genome shotgun sequencing project.</title>
        <authorList>
            <person name="Zhao G."/>
            <person name="Shen L."/>
        </authorList>
    </citation>
    <scope>NUCLEOTIDE SEQUENCE [LARGE SCALE GENOMIC DNA]</scope>
    <source>
        <strain evidence="11 12">SX5</strain>
    </source>
</reference>
<dbReference type="InterPro" id="IPR001431">
    <property type="entry name" value="Pept_M16_Zn_BS"/>
</dbReference>
<evidence type="ECO:0000313" key="11">
    <source>
        <dbReference type="EMBL" id="MCL1634938.1"/>
    </source>
</evidence>
<keyword evidence="3" id="KW-0645">Protease</keyword>